<accession>A0ACC3D1E7</accession>
<dbReference type="EMBL" id="JAWDJW010008627">
    <property type="protein sequence ID" value="KAK3060366.1"/>
    <property type="molecule type" value="Genomic_DNA"/>
</dbReference>
<evidence type="ECO:0000313" key="2">
    <source>
        <dbReference type="Proteomes" id="UP001186974"/>
    </source>
</evidence>
<reference evidence="1" key="1">
    <citation type="submission" date="2024-09" db="EMBL/GenBank/DDBJ databases">
        <title>Black Yeasts Isolated from many extreme environments.</title>
        <authorList>
            <person name="Coleine C."/>
            <person name="Stajich J.E."/>
            <person name="Selbmann L."/>
        </authorList>
    </citation>
    <scope>NUCLEOTIDE SEQUENCE</scope>
    <source>
        <strain evidence="1">CCFEE 5737</strain>
    </source>
</reference>
<organism evidence="1 2">
    <name type="scientific">Coniosporium uncinatum</name>
    <dbReference type="NCBI Taxonomy" id="93489"/>
    <lineage>
        <taxon>Eukaryota</taxon>
        <taxon>Fungi</taxon>
        <taxon>Dikarya</taxon>
        <taxon>Ascomycota</taxon>
        <taxon>Pezizomycotina</taxon>
        <taxon>Dothideomycetes</taxon>
        <taxon>Dothideomycetes incertae sedis</taxon>
        <taxon>Coniosporium</taxon>
    </lineage>
</organism>
<gene>
    <name evidence="1" type="ORF">LTS18_008700</name>
</gene>
<dbReference type="Proteomes" id="UP001186974">
    <property type="component" value="Unassembled WGS sequence"/>
</dbReference>
<evidence type="ECO:0000313" key="1">
    <source>
        <dbReference type="EMBL" id="KAK3060366.1"/>
    </source>
</evidence>
<name>A0ACC3D1E7_9PEZI</name>
<keyword evidence="2" id="KW-1185">Reference proteome</keyword>
<comment type="caution">
    <text evidence="1">The sequence shown here is derived from an EMBL/GenBank/DDBJ whole genome shotgun (WGS) entry which is preliminary data.</text>
</comment>
<proteinExistence type="predicted"/>
<protein>
    <submittedName>
        <fullName evidence="1">Uncharacterized protein</fullName>
    </submittedName>
</protein>
<sequence>MGYGSRALQLLTDFYAGKFVTLSDSKEPQEEEHMLRVSEQELEESTLLQDNVKVRDIHAMPPLFARLEERRPPRLDYVGVSYGLTAPLHKFWKRAGFAPVYLRQTANELTGEHTCVMLRTFADDDAAAAVVDTERGSETDATWLASYAADFKRRFLSLLSFQFRSFPSVLCLSILEAANQGIKQDPSTTPAPLTKAELDAEFTPFDLKRLDSYANNMLDYHVILDMLPRIATLYFAGRTPEVKLSGVQQSILLSVGLQRKVLEDVERELNVAMSQLLAMFVKVVRKISSHFRGLVEGEVAKGLPQAERAEDDGDEENVGESAGVDGDAGPGAEKKKKKERRFRALEQDLAEELKEGGKEVNDAERERIRSMIDSLPLDKYEQSTAANDWEDAERQVRTGKGGGTVAVKSGKAQGAKRKAGEALAEAHKEEEKLREGKKGKKGQR</sequence>